<evidence type="ECO:0000313" key="2">
    <source>
        <dbReference type="EMBL" id="BCJ63528.1"/>
    </source>
</evidence>
<name>A0A810MW31_9ACTN</name>
<dbReference type="Proteomes" id="UP000680866">
    <property type="component" value="Chromosome"/>
</dbReference>
<reference evidence="2" key="1">
    <citation type="submission" date="2020-08" db="EMBL/GenBank/DDBJ databases">
        <title>Whole genome shotgun sequence of Polymorphospora rubra NBRC 101157.</title>
        <authorList>
            <person name="Komaki H."/>
            <person name="Tamura T."/>
        </authorList>
    </citation>
    <scope>NUCLEOTIDE SEQUENCE</scope>
    <source>
        <strain evidence="2">NBRC 101157</strain>
    </source>
</reference>
<proteinExistence type="predicted"/>
<keyword evidence="1" id="KW-0472">Membrane</keyword>
<dbReference type="EMBL" id="AP023359">
    <property type="protein sequence ID" value="BCJ63528.1"/>
    <property type="molecule type" value="Genomic_DNA"/>
</dbReference>
<keyword evidence="1" id="KW-0812">Transmembrane</keyword>
<keyword evidence="3" id="KW-1185">Reference proteome</keyword>
<dbReference type="AlphaFoldDB" id="A0A810MW31"/>
<keyword evidence="1" id="KW-1133">Transmembrane helix</keyword>
<gene>
    <name evidence="2" type="ORF">Prubr_05490</name>
</gene>
<feature type="transmembrane region" description="Helical" evidence="1">
    <location>
        <begin position="60"/>
        <end position="81"/>
    </location>
</feature>
<evidence type="ECO:0000256" key="1">
    <source>
        <dbReference type="SAM" id="Phobius"/>
    </source>
</evidence>
<dbReference type="KEGG" id="pry:Prubr_05490"/>
<dbReference type="RefSeq" id="WP_212821246.1">
    <property type="nucleotide sequence ID" value="NZ_AP023359.1"/>
</dbReference>
<accession>A0A810MW31</accession>
<evidence type="ECO:0000313" key="3">
    <source>
        <dbReference type="Proteomes" id="UP000680866"/>
    </source>
</evidence>
<sequence length="94" mass="10167">MNERNRITKPEAPAGRRVDAMRAANYLLTGNRNGSRGTRLAGAVVDRVLEREGGKVTGRVVVAILVVLGVVGLAFVAYRLLVLDLILTVVRERG</sequence>
<organism evidence="2 3">
    <name type="scientific">Polymorphospora rubra</name>
    <dbReference type="NCBI Taxonomy" id="338584"/>
    <lineage>
        <taxon>Bacteria</taxon>
        <taxon>Bacillati</taxon>
        <taxon>Actinomycetota</taxon>
        <taxon>Actinomycetes</taxon>
        <taxon>Micromonosporales</taxon>
        <taxon>Micromonosporaceae</taxon>
        <taxon>Polymorphospora</taxon>
    </lineage>
</organism>
<protein>
    <submittedName>
        <fullName evidence="2">Uncharacterized protein</fullName>
    </submittedName>
</protein>